<dbReference type="PANTHER" id="PTHR35089:SF1">
    <property type="entry name" value="CHAPERONE PROTEIN SKP"/>
    <property type="match status" value="1"/>
</dbReference>
<evidence type="ECO:0000256" key="2">
    <source>
        <dbReference type="ARBA" id="ARBA00022729"/>
    </source>
</evidence>
<dbReference type="RefSeq" id="WP_060935450.1">
    <property type="nucleotide sequence ID" value="NZ_KQ960446.1"/>
</dbReference>
<dbReference type="STRING" id="322095.HMPREF3185_01147"/>
<feature type="coiled-coil region" evidence="3">
    <location>
        <begin position="42"/>
        <end position="102"/>
    </location>
</feature>
<dbReference type="InterPro" id="IPR024930">
    <property type="entry name" value="Skp_dom_sf"/>
</dbReference>
<dbReference type="GO" id="GO:0005829">
    <property type="term" value="C:cytosol"/>
    <property type="evidence" value="ECO:0007669"/>
    <property type="project" value="TreeGrafter"/>
</dbReference>
<dbReference type="Gene3D" id="3.30.910.20">
    <property type="entry name" value="Skp domain"/>
    <property type="match status" value="1"/>
</dbReference>
<dbReference type="Proteomes" id="UP000070224">
    <property type="component" value="Unassembled WGS sequence"/>
</dbReference>
<gene>
    <name evidence="5" type="ORF">HMPREF3185_01147</name>
</gene>
<dbReference type="SMART" id="SM00935">
    <property type="entry name" value="OmpH"/>
    <property type="match status" value="1"/>
</dbReference>
<sequence length="170" mass="19310">MKKILFLLALLLLPLGAAEAQKIALVDMEYILKKDPSYAVMNRQIEDLSKKWQAEVAGYEKKAEQAYQSYQSEAALLSAQQKKQREESIVALEKQAYELKRKYFGPEGDLFKKRESLMKPIQDRVWAAMKELARRGGLQLIIDRTSSKIVYADPGLDISEAVVSTLGLDR</sequence>
<accession>A0A134B848</accession>
<evidence type="ECO:0000256" key="4">
    <source>
        <dbReference type="SAM" id="SignalP"/>
    </source>
</evidence>
<protein>
    <submittedName>
        <fullName evidence="5">Outer membrane protein</fullName>
    </submittedName>
</protein>
<comment type="caution">
    <text evidence="5">The sequence shown here is derived from an EMBL/GenBank/DDBJ whole genome shotgun (WGS) entry which is preliminary data.</text>
</comment>
<keyword evidence="2 4" id="KW-0732">Signal</keyword>
<dbReference type="SUPFAM" id="SSF111384">
    <property type="entry name" value="OmpH-like"/>
    <property type="match status" value="1"/>
</dbReference>
<evidence type="ECO:0000313" key="5">
    <source>
        <dbReference type="EMBL" id="KXB76117.1"/>
    </source>
</evidence>
<dbReference type="AlphaFoldDB" id="A0A134B848"/>
<organism evidence="5 6">
    <name type="scientific">Porphyromonas somerae</name>
    <dbReference type="NCBI Taxonomy" id="322095"/>
    <lineage>
        <taxon>Bacteria</taxon>
        <taxon>Pseudomonadati</taxon>
        <taxon>Bacteroidota</taxon>
        <taxon>Bacteroidia</taxon>
        <taxon>Bacteroidales</taxon>
        <taxon>Porphyromonadaceae</taxon>
        <taxon>Porphyromonas</taxon>
    </lineage>
</organism>
<reference evidence="6" key="1">
    <citation type="submission" date="2016-01" db="EMBL/GenBank/DDBJ databases">
        <authorList>
            <person name="Mitreva M."/>
            <person name="Pepin K.H."/>
            <person name="Mihindukulasuriya K.A."/>
            <person name="Fulton R."/>
            <person name="Fronick C."/>
            <person name="O'Laughlin M."/>
            <person name="Miner T."/>
            <person name="Herter B."/>
            <person name="Rosa B.A."/>
            <person name="Cordes M."/>
            <person name="Tomlinson C."/>
            <person name="Wollam A."/>
            <person name="Palsikar V.B."/>
            <person name="Mardis E.R."/>
            <person name="Wilson R.K."/>
        </authorList>
    </citation>
    <scope>NUCLEOTIDE SEQUENCE [LARGE SCALE GENOMIC DNA]</scope>
    <source>
        <strain evidence="6">KA00683</strain>
    </source>
</reference>
<evidence type="ECO:0000256" key="1">
    <source>
        <dbReference type="ARBA" id="ARBA00009091"/>
    </source>
</evidence>
<evidence type="ECO:0000256" key="3">
    <source>
        <dbReference type="SAM" id="Coils"/>
    </source>
</evidence>
<comment type="similarity">
    <text evidence="1">Belongs to the Skp family.</text>
</comment>
<keyword evidence="3" id="KW-0175">Coiled coil</keyword>
<evidence type="ECO:0000313" key="6">
    <source>
        <dbReference type="Proteomes" id="UP000070224"/>
    </source>
</evidence>
<feature type="signal peptide" evidence="4">
    <location>
        <begin position="1"/>
        <end position="20"/>
    </location>
</feature>
<dbReference type="Pfam" id="PF03938">
    <property type="entry name" value="OmpH"/>
    <property type="match status" value="1"/>
</dbReference>
<dbReference type="OrthoDB" id="9788552at2"/>
<keyword evidence="6" id="KW-1185">Reference proteome</keyword>
<dbReference type="GO" id="GO:0050821">
    <property type="term" value="P:protein stabilization"/>
    <property type="evidence" value="ECO:0007669"/>
    <property type="project" value="TreeGrafter"/>
</dbReference>
<dbReference type="PANTHER" id="PTHR35089">
    <property type="entry name" value="CHAPERONE PROTEIN SKP"/>
    <property type="match status" value="1"/>
</dbReference>
<proteinExistence type="inferred from homology"/>
<dbReference type="InterPro" id="IPR005632">
    <property type="entry name" value="Chaperone_Skp"/>
</dbReference>
<dbReference type="EMBL" id="LSDK01000077">
    <property type="protein sequence ID" value="KXB76117.1"/>
    <property type="molecule type" value="Genomic_DNA"/>
</dbReference>
<dbReference type="GO" id="GO:0051082">
    <property type="term" value="F:unfolded protein binding"/>
    <property type="evidence" value="ECO:0007669"/>
    <property type="project" value="InterPro"/>
</dbReference>
<name>A0A134B848_9PORP</name>
<dbReference type="PATRIC" id="fig|322095.3.peg.1131"/>
<feature type="chain" id="PRO_5007462410" evidence="4">
    <location>
        <begin position="21"/>
        <end position="170"/>
    </location>
</feature>